<name>A0A811VCP9_CERCA</name>
<accession>A0A811VCP9</accession>
<evidence type="ECO:0000313" key="2">
    <source>
        <dbReference type="EMBL" id="CAD7012003.1"/>
    </source>
</evidence>
<feature type="chain" id="PRO_5032287895" evidence="1">
    <location>
        <begin position="23"/>
        <end position="118"/>
    </location>
</feature>
<comment type="caution">
    <text evidence="2">The sequence shown here is derived from an EMBL/GenBank/DDBJ whole genome shotgun (WGS) entry which is preliminary data.</text>
</comment>
<dbReference type="Proteomes" id="UP000606786">
    <property type="component" value="Unassembled WGS sequence"/>
</dbReference>
<evidence type="ECO:0000313" key="3">
    <source>
        <dbReference type="Proteomes" id="UP000606786"/>
    </source>
</evidence>
<keyword evidence="1" id="KW-0732">Signal</keyword>
<protein>
    <submittedName>
        <fullName evidence="2">(Mediterranean fruit fly) hypothetical protein</fullName>
    </submittedName>
</protein>
<organism evidence="2 3">
    <name type="scientific">Ceratitis capitata</name>
    <name type="common">Mediterranean fruit fly</name>
    <name type="synonym">Tephritis capitata</name>
    <dbReference type="NCBI Taxonomy" id="7213"/>
    <lineage>
        <taxon>Eukaryota</taxon>
        <taxon>Metazoa</taxon>
        <taxon>Ecdysozoa</taxon>
        <taxon>Arthropoda</taxon>
        <taxon>Hexapoda</taxon>
        <taxon>Insecta</taxon>
        <taxon>Pterygota</taxon>
        <taxon>Neoptera</taxon>
        <taxon>Endopterygota</taxon>
        <taxon>Diptera</taxon>
        <taxon>Brachycera</taxon>
        <taxon>Muscomorpha</taxon>
        <taxon>Tephritoidea</taxon>
        <taxon>Tephritidae</taxon>
        <taxon>Ceratitis</taxon>
        <taxon>Ceratitis</taxon>
    </lineage>
</organism>
<gene>
    <name evidence="2" type="ORF">CCAP1982_LOCUS20114</name>
</gene>
<keyword evidence="3" id="KW-1185">Reference proteome</keyword>
<dbReference type="AlphaFoldDB" id="A0A811VCP9"/>
<feature type="signal peptide" evidence="1">
    <location>
        <begin position="1"/>
        <end position="22"/>
    </location>
</feature>
<proteinExistence type="predicted"/>
<dbReference type="EMBL" id="CAJHJT010000056">
    <property type="protein sequence ID" value="CAD7012003.1"/>
    <property type="molecule type" value="Genomic_DNA"/>
</dbReference>
<reference evidence="2" key="1">
    <citation type="submission" date="2020-11" db="EMBL/GenBank/DDBJ databases">
        <authorList>
            <person name="Whitehead M."/>
        </authorList>
    </citation>
    <scope>NUCLEOTIDE SEQUENCE</scope>
    <source>
        <strain evidence="2">EGII</strain>
    </source>
</reference>
<evidence type="ECO:0000256" key="1">
    <source>
        <dbReference type="SAM" id="SignalP"/>
    </source>
</evidence>
<sequence>MPVNIMILYTYLCLLILNGCRAYLIDQSGEVVEAYGEATTMSPVTVEPITANLVETAAVDTIIKPYNILETKPLPHCPLSGRLTLAITTNKAKSMELGIWLRRLMAFCLLLLNSTTSP</sequence>